<feature type="compositionally biased region" description="Polar residues" evidence="1">
    <location>
        <begin position="111"/>
        <end position="124"/>
    </location>
</feature>
<comment type="caution">
    <text evidence="2">The sequence shown here is derived from an EMBL/GenBank/DDBJ whole genome shotgun (WGS) entry which is preliminary data.</text>
</comment>
<dbReference type="EMBL" id="MU129014">
    <property type="protein sequence ID" value="KAF9510573.1"/>
    <property type="molecule type" value="Genomic_DNA"/>
</dbReference>
<name>A0A9P6ARG9_9AGAM</name>
<gene>
    <name evidence="2" type="ORF">BS47DRAFT_1364466</name>
</gene>
<feature type="compositionally biased region" description="Polar residues" evidence="1">
    <location>
        <begin position="159"/>
        <end position="179"/>
    </location>
</feature>
<dbReference type="Proteomes" id="UP000886523">
    <property type="component" value="Unassembled WGS sequence"/>
</dbReference>
<feature type="region of interest" description="Disordered" evidence="1">
    <location>
        <begin position="156"/>
        <end position="179"/>
    </location>
</feature>
<protein>
    <submittedName>
        <fullName evidence="2">Uncharacterized protein</fullName>
    </submittedName>
</protein>
<accession>A0A9P6ARG9</accession>
<keyword evidence="3" id="KW-1185">Reference proteome</keyword>
<organism evidence="2 3">
    <name type="scientific">Hydnum rufescens UP504</name>
    <dbReference type="NCBI Taxonomy" id="1448309"/>
    <lineage>
        <taxon>Eukaryota</taxon>
        <taxon>Fungi</taxon>
        <taxon>Dikarya</taxon>
        <taxon>Basidiomycota</taxon>
        <taxon>Agaricomycotina</taxon>
        <taxon>Agaricomycetes</taxon>
        <taxon>Cantharellales</taxon>
        <taxon>Hydnaceae</taxon>
        <taxon>Hydnum</taxon>
    </lineage>
</organism>
<dbReference type="AlphaFoldDB" id="A0A9P6ARG9"/>
<feature type="compositionally biased region" description="Low complexity" evidence="1">
    <location>
        <begin position="90"/>
        <end position="101"/>
    </location>
</feature>
<evidence type="ECO:0000313" key="3">
    <source>
        <dbReference type="Proteomes" id="UP000886523"/>
    </source>
</evidence>
<proteinExistence type="predicted"/>
<reference evidence="2" key="1">
    <citation type="journal article" date="2020" name="Nat. Commun.">
        <title>Large-scale genome sequencing of mycorrhizal fungi provides insights into the early evolution of symbiotic traits.</title>
        <authorList>
            <person name="Miyauchi S."/>
            <person name="Kiss E."/>
            <person name="Kuo A."/>
            <person name="Drula E."/>
            <person name="Kohler A."/>
            <person name="Sanchez-Garcia M."/>
            <person name="Morin E."/>
            <person name="Andreopoulos B."/>
            <person name="Barry K.W."/>
            <person name="Bonito G."/>
            <person name="Buee M."/>
            <person name="Carver A."/>
            <person name="Chen C."/>
            <person name="Cichocki N."/>
            <person name="Clum A."/>
            <person name="Culley D."/>
            <person name="Crous P.W."/>
            <person name="Fauchery L."/>
            <person name="Girlanda M."/>
            <person name="Hayes R.D."/>
            <person name="Keri Z."/>
            <person name="LaButti K."/>
            <person name="Lipzen A."/>
            <person name="Lombard V."/>
            <person name="Magnuson J."/>
            <person name="Maillard F."/>
            <person name="Murat C."/>
            <person name="Nolan M."/>
            <person name="Ohm R.A."/>
            <person name="Pangilinan J."/>
            <person name="Pereira M.F."/>
            <person name="Perotto S."/>
            <person name="Peter M."/>
            <person name="Pfister S."/>
            <person name="Riley R."/>
            <person name="Sitrit Y."/>
            <person name="Stielow J.B."/>
            <person name="Szollosi G."/>
            <person name="Zifcakova L."/>
            <person name="Stursova M."/>
            <person name="Spatafora J.W."/>
            <person name="Tedersoo L."/>
            <person name="Vaario L.M."/>
            <person name="Yamada A."/>
            <person name="Yan M."/>
            <person name="Wang P."/>
            <person name="Xu J."/>
            <person name="Bruns T."/>
            <person name="Baldrian P."/>
            <person name="Vilgalys R."/>
            <person name="Dunand C."/>
            <person name="Henrissat B."/>
            <person name="Grigoriev I.V."/>
            <person name="Hibbett D."/>
            <person name="Nagy L.G."/>
            <person name="Martin F.M."/>
        </authorList>
    </citation>
    <scope>NUCLEOTIDE SEQUENCE</scope>
    <source>
        <strain evidence="2">UP504</strain>
    </source>
</reference>
<sequence length="179" mass="19381">MAPYACIAQWIRPLLLHQHLGTFGFQQLPALSCDNHLERQPGDHTPASADHGLVPHGNHSPNDEALNSRGPTSNVTDDDAPNATDGNVPNDNTTDNSTMDDNATDDGAMDNNATDDSAMDNNVPNEWPKEAHTCCSGCVALYKVIAWPVANEMKERTNGTDSQMKNRQTNLSPQNDSTT</sequence>
<evidence type="ECO:0000256" key="1">
    <source>
        <dbReference type="SAM" id="MobiDB-lite"/>
    </source>
</evidence>
<feature type="region of interest" description="Disordered" evidence="1">
    <location>
        <begin position="36"/>
        <end position="125"/>
    </location>
</feature>
<evidence type="ECO:0000313" key="2">
    <source>
        <dbReference type="EMBL" id="KAF9510573.1"/>
    </source>
</evidence>